<dbReference type="InterPro" id="IPR051606">
    <property type="entry name" value="Polyketide_Oxido-like"/>
</dbReference>
<dbReference type="Gene3D" id="3.40.50.720">
    <property type="entry name" value="NAD(P)-binding Rossmann-like Domain"/>
    <property type="match status" value="1"/>
</dbReference>
<keyword evidence="3" id="KW-1185">Reference proteome</keyword>
<gene>
    <name evidence="2" type="ORF">C725_2410</name>
</gene>
<reference evidence="2 3" key="1">
    <citation type="journal article" date="2013" name="Genome Announc.">
        <title>Draft Genome Sequence of Strain JLT2015T, Belonging to the Family Sphingomonadaceae of the Alphaproteobacteria.</title>
        <authorList>
            <person name="Tang K."/>
            <person name="Liu K."/>
            <person name="Li S."/>
            <person name="Jiao N."/>
        </authorList>
    </citation>
    <scope>NUCLEOTIDE SEQUENCE [LARGE SCALE GENOMIC DNA]</scope>
    <source>
        <strain evidence="2 3">JLT2015</strain>
    </source>
</reference>
<evidence type="ECO:0000313" key="3">
    <source>
        <dbReference type="Proteomes" id="UP000011717"/>
    </source>
</evidence>
<dbReference type="Pfam" id="PF13460">
    <property type="entry name" value="NAD_binding_10"/>
    <property type="match status" value="1"/>
</dbReference>
<dbReference type="RefSeq" id="WP_008603240.1">
    <property type="nucleotide sequence ID" value="NZ_AMRV01000009.1"/>
</dbReference>
<evidence type="ECO:0000259" key="1">
    <source>
        <dbReference type="Pfam" id="PF13460"/>
    </source>
</evidence>
<proteinExistence type="predicted"/>
<dbReference type="AlphaFoldDB" id="M2T6I2"/>
<name>M2T6I2_9SPHN</name>
<dbReference type="SUPFAM" id="SSF51735">
    <property type="entry name" value="NAD(P)-binding Rossmann-fold domains"/>
    <property type="match status" value="1"/>
</dbReference>
<dbReference type="OrthoDB" id="7352421at2"/>
<evidence type="ECO:0000313" key="2">
    <source>
        <dbReference type="EMBL" id="EMD82124.1"/>
    </source>
</evidence>
<comment type="caution">
    <text evidence="2">The sequence shown here is derived from an EMBL/GenBank/DDBJ whole genome shotgun (WGS) entry which is preliminary data.</text>
</comment>
<feature type="domain" description="NAD(P)-binding" evidence="1">
    <location>
        <begin position="8"/>
        <end position="199"/>
    </location>
</feature>
<organism evidence="2 3">
    <name type="scientific">Pacificimonas flava</name>
    <dbReference type="NCBI Taxonomy" id="1234595"/>
    <lineage>
        <taxon>Bacteria</taxon>
        <taxon>Pseudomonadati</taxon>
        <taxon>Pseudomonadota</taxon>
        <taxon>Alphaproteobacteria</taxon>
        <taxon>Sphingomonadales</taxon>
        <taxon>Sphingosinicellaceae</taxon>
        <taxon>Pacificimonas</taxon>
    </lineage>
</organism>
<dbReference type="InterPro" id="IPR036291">
    <property type="entry name" value="NAD(P)-bd_dom_sf"/>
</dbReference>
<dbReference type="Proteomes" id="UP000011717">
    <property type="component" value="Unassembled WGS sequence"/>
</dbReference>
<dbReference type="GO" id="GO:0042602">
    <property type="term" value="F:riboflavin reductase (NADPH) activity"/>
    <property type="evidence" value="ECO:0007669"/>
    <property type="project" value="TreeGrafter"/>
</dbReference>
<protein>
    <recommendedName>
        <fullName evidence="1">NAD(P)-binding domain-containing protein</fullName>
    </recommendedName>
</protein>
<dbReference type="PANTHER" id="PTHR43355">
    <property type="entry name" value="FLAVIN REDUCTASE (NADPH)"/>
    <property type="match status" value="1"/>
</dbReference>
<dbReference type="PANTHER" id="PTHR43355:SF2">
    <property type="entry name" value="FLAVIN REDUCTASE (NADPH)"/>
    <property type="match status" value="1"/>
</dbReference>
<dbReference type="GO" id="GO:0004074">
    <property type="term" value="F:biliverdin reductase [NAD(P)H] activity"/>
    <property type="evidence" value="ECO:0007669"/>
    <property type="project" value="TreeGrafter"/>
</dbReference>
<sequence length="237" mass="25868">MKTIAVIGASGSTGRLACEHANAAGADVIAIDRDEPDPADRLEDVRYRRADVLKGDLNPALEGCDAVISTLGLPFTAKNALDPPPLYTRGTQRIVQTMEELNIRRLAVISAAFVTEQPALPTWFSMTVVPALSRILDQMREMERSIETNPALDWTIVRPGWLLDEPAQGKLLTGEERLPEGAFRCREGDLARFLVESVLEDRHIGRKPAIGAPEPHEHESPAALGEALLEMLPKPPG</sequence>
<dbReference type="EMBL" id="AMRV01000009">
    <property type="protein sequence ID" value="EMD82124.1"/>
    <property type="molecule type" value="Genomic_DNA"/>
</dbReference>
<accession>M2T6I2</accession>
<dbReference type="InterPro" id="IPR016040">
    <property type="entry name" value="NAD(P)-bd_dom"/>
</dbReference>